<feature type="transmembrane region" description="Helical" evidence="6">
    <location>
        <begin position="133"/>
        <end position="148"/>
    </location>
</feature>
<accession>A0A9Y1BQ34</accession>
<dbReference type="InterPro" id="IPR003339">
    <property type="entry name" value="ABC/ECF_trnsptr_transmembrane"/>
</dbReference>
<proteinExistence type="predicted"/>
<keyword evidence="2" id="KW-1003">Cell membrane</keyword>
<evidence type="ECO:0000313" key="7">
    <source>
        <dbReference type="EMBL" id="UJG42259.1"/>
    </source>
</evidence>
<feature type="transmembrane region" description="Helical" evidence="6">
    <location>
        <begin position="88"/>
        <end position="112"/>
    </location>
</feature>
<evidence type="ECO:0000256" key="3">
    <source>
        <dbReference type="ARBA" id="ARBA00022692"/>
    </source>
</evidence>
<dbReference type="InterPro" id="IPR051611">
    <property type="entry name" value="ECF_transporter_component"/>
</dbReference>
<organism evidence="7">
    <name type="scientific">Candidatus Heimdallarchaeum endolithica</name>
    <dbReference type="NCBI Taxonomy" id="2876572"/>
    <lineage>
        <taxon>Archaea</taxon>
        <taxon>Promethearchaeati</taxon>
        <taxon>Candidatus Heimdallarchaeota</taxon>
        <taxon>Candidatus Heimdallarchaeia (ex Rinke et al. 2021) (nom. nud.)</taxon>
        <taxon>Candidatus Heimdallarchaeales</taxon>
        <taxon>Candidatus Heimdallarchaeaceae</taxon>
        <taxon>Candidatus Heimdallarchaeum</taxon>
    </lineage>
</organism>
<dbReference type="PANTHER" id="PTHR34857:SF2">
    <property type="entry name" value="SLL0384 PROTEIN"/>
    <property type="match status" value="1"/>
</dbReference>
<dbReference type="PANTHER" id="PTHR34857">
    <property type="entry name" value="SLL0384 PROTEIN"/>
    <property type="match status" value="1"/>
</dbReference>
<keyword evidence="5 6" id="KW-0472">Membrane</keyword>
<evidence type="ECO:0000256" key="1">
    <source>
        <dbReference type="ARBA" id="ARBA00004141"/>
    </source>
</evidence>
<sequence length="240" mass="28732">MLDSDKTINRLIEPKTIDPRTKVVFLITQLVILFTSKSIWYHSYLIVLSLLLLVNIKFPIRTLLKIILFFLFFSLLGLFFLYKKQTLYELIILFYFFFNRFITSFCLITWFFQTVSTNELSIVMNKMHFPQKLTTIFTSLYQLIPLFTKEISVLNYSRRIKGFVSPRWNIINQFFILKKMLKTVFIRAINNSILFAEALVMKGYNPSIKRKYSINRQFRIKDFLFSFISIIICVLSFFLK</sequence>
<keyword evidence="3 6" id="KW-0812">Transmembrane</keyword>
<evidence type="ECO:0000256" key="5">
    <source>
        <dbReference type="ARBA" id="ARBA00023136"/>
    </source>
</evidence>
<feature type="transmembrane region" description="Helical" evidence="6">
    <location>
        <begin position="63"/>
        <end position="82"/>
    </location>
</feature>
<evidence type="ECO:0000256" key="2">
    <source>
        <dbReference type="ARBA" id="ARBA00022475"/>
    </source>
</evidence>
<dbReference type="EMBL" id="CP084167">
    <property type="protein sequence ID" value="UJG42259.1"/>
    <property type="molecule type" value="Genomic_DNA"/>
</dbReference>
<feature type="transmembrane region" description="Helical" evidence="6">
    <location>
        <begin position="222"/>
        <end position="239"/>
    </location>
</feature>
<dbReference type="CDD" id="cd16914">
    <property type="entry name" value="EcfT"/>
    <property type="match status" value="1"/>
</dbReference>
<name>A0A9Y1BQ34_9ARCH</name>
<evidence type="ECO:0000256" key="6">
    <source>
        <dbReference type="SAM" id="Phobius"/>
    </source>
</evidence>
<gene>
    <name evidence="7" type="ORF">K9W46_07540</name>
</gene>
<dbReference type="Proteomes" id="UP001200513">
    <property type="component" value="Chromosome"/>
</dbReference>
<reference evidence="7" key="1">
    <citation type="journal article" date="2022" name="Nat. Microbiol.">
        <title>Unique mobile elements and scalable gene flow at the prokaryote-eukaryote boundary revealed by circularized Asgard archaea genomes.</title>
        <authorList>
            <person name="Wu F."/>
            <person name="Speth D.R."/>
            <person name="Philosof A."/>
            <person name="Cremiere A."/>
            <person name="Narayanan A."/>
            <person name="Barco R.A."/>
            <person name="Connon S.A."/>
            <person name="Amend J.P."/>
            <person name="Antoshechkin I.A."/>
            <person name="Orphan V.J."/>
        </authorList>
    </citation>
    <scope>NUCLEOTIDE SEQUENCE</scope>
    <source>
        <strain evidence="7">PR6</strain>
    </source>
</reference>
<dbReference type="Pfam" id="PF02361">
    <property type="entry name" value="CbiQ"/>
    <property type="match status" value="1"/>
</dbReference>
<protein>
    <submittedName>
        <fullName evidence="7">Energy-coupling factor transporter transmembrane protein EcfT</fullName>
    </submittedName>
</protein>
<evidence type="ECO:0000256" key="4">
    <source>
        <dbReference type="ARBA" id="ARBA00022989"/>
    </source>
</evidence>
<dbReference type="AlphaFoldDB" id="A0A9Y1BQ34"/>
<dbReference type="GO" id="GO:0005886">
    <property type="term" value="C:plasma membrane"/>
    <property type="evidence" value="ECO:0007669"/>
    <property type="project" value="UniProtKB-ARBA"/>
</dbReference>
<keyword evidence="4 6" id="KW-1133">Transmembrane helix</keyword>
<comment type="subcellular location">
    <subcellularLocation>
        <location evidence="1">Membrane</location>
        <topology evidence="1">Multi-pass membrane protein</topology>
    </subcellularLocation>
</comment>